<feature type="region of interest" description="Disordered" evidence="1">
    <location>
        <begin position="34"/>
        <end position="54"/>
    </location>
</feature>
<dbReference type="eggNOG" id="ENOG5030PRI">
    <property type="taxonomic scope" value="Bacteria"/>
</dbReference>
<evidence type="ECO:0000313" key="3">
    <source>
        <dbReference type="Proteomes" id="UP000184192"/>
    </source>
</evidence>
<dbReference type="AlphaFoldDB" id="A0A1M6DSI3"/>
<name>A0A1M6DSI3_9BACE</name>
<dbReference type="GeneID" id="92715085"/>
<evidence type="ECO:0000313" key="2">
    <source>
        <dbReference type="EMBL" id="SHI76080.1"/>
    </source>
</evidence>
<evidence type="ECO:0000256" key="1">
    <source>
        <dbReference type="SAM" id="MobiDB-lite"/>
    </source>
</evidence>
<sequence length="54" mass="6606">MERTYINEFHKQWIESTLESITSWQKQPISLEEKKKQQKMLNQQRAIREGKLKS</sequence>
<gene>
    <name evidence="2" type="ORF">SAMN05444350_10790</name>
</gene>
<proteinExistence type="predicted"/>
<keyword evidence="3" id="KW-1185">Reference proteome</keyword>
<protein>
    <submittedName>
        <fullName evidence="2">Uncharacterized protein</fullName>
    </submittedName>
</protein>
<organism evidence="2 3">
    <name type="scientific">Bacteroides stercorirosoris</name>
    <dbReference type="NCBI Taxonomy" id="871324"/>
    <lineage>
        <taxon>Bacteria</taxon>
        <taxon>Pseudomonadati</taxon>
        <taxon>Bacteroidota</taxon>
        <taxon>Bacteroidia</taxon>
        <taxon>Bacteroidales</taxon>
        <taxon>Bacteroidaceae</taxon>
        <taxon>Bacteroides</taxon>
    </lineage>
</organism>
<accession>A0A1M6DSI3</accession>
<dbReference type="EMBL" id="FQZN01000007">
    <property type="protein sequence ID" value="SHI76080.1"/>
    <property type="molecule type" value="Genomic_DNA"/>
</dbReference>
<dbReference type="Proteomes" id="UP000184192">
    <property type="component" value="Unassembled WGS sequence"/>
</dbReference>
<dbReference type="RefSeq" id="WP_175560868.1">
    <property type="nucleotide sequence ID" value="NZ_FQZN01000007.1"/>
</dbReference>
<reference evidence="3" key="1">
    <citation type="submission" date="2016-11" db="EMBL/GenBank/DDBJ databases">
        <authorList>
            <person name="Varghese N."/>
            <person name="Submissions S."/>
        </authorList>
    </citation>
    <scope>NUCLEOTIDE SEQUENCE [LARGE SCALE GENOMIC DNA]</scope>
    <source>
        <strain evidence="3">DSM 26884</strain>
    </source>
</reference>